<evidence type="ECO:0000256" key="1">
    <source>
        <dbReference type="SAM" id="Phobius"/>
    </source>
</evidence>
<feature type="transmembrane region" description="Helical" evidence="1">
    <location>
        <begin position="178"/>
        <end position="198"/>
    </location>
</feature>
<keyword evidence="1" id="KW-0472">Membrane</keyword>
<feature type="transmembrane region" description="Helical" evidence="1">
    <location>
        <begin position="210"/>
        <end position="231"/>
    </location>
</feature>
<feature type="transmembrane region" description="Helical" evidence="1">
    <location>
        <begin position="243"/>
        <end position="265"/>
    </location>
</feature>
<accession>A0A4R6A7M8</accession>
<dbReference type="EMBL" id="SNAA01000008">
    <property type="protein sequence ID" value="TDL79680.1"/>
    <property type="molecule type" value="Genomic_DNA"/>
</dbReference>
<feature type="transmembrane region" description="Helical" evidence="1">
    <location>
        <begin position="344"/>
        <end position="363"/>
    </location>
</feature>
<evidence type="ECO:0000313" key="2">
    <source>
        <dbReference type="EMBL" id="TDL79680.1"/>
    </source>
</evidence>
<name>A0A4R6A7M8_9RHOB</name>
<dbReference type="RefSeq" id="WP_133396690.1">
    <property type="nucleotide sequence ID" value="NZ_SNAA01000008.1"/>
</dbReference>
<sequence length="539" mass="54115">MTGPSRPSRARAIHISLGAGLGALASGVDHALGAGAVPARFELAALAAFAAFALGLFAMIGRAPLARGGAIALAAAALAGGAAIWAGLRYAPPVTLPDRYVPLVIVLIALPLPHLVAMARRDDPLSPAVFHDEAAALCLRGAAAAAFTALVWGVIALSDALLGLVGVDLLDLVAALPAGEWMISGAAAALALSTLGARAPRIGRSAAGRLVPLLVPAALFSTGVFLLALPLRGLSGLFDGVSAGAVLMATVATLAVLIAVALGGRPEEAVAGRAMPAMVRLLAATIPILAICAALAIGVRVGAYGWTPARVTAAAGVAVALVWGAACAWAVLRPGGWAHRLRRVQPALVLAAPAAALALMTVISPEAISARSQVARGAVGTPPLDARDRRAIAGWGRAGASAARSIGPAPDGSQPDWPEALAIVGDRAAAQSLMAGNPELSAEVVRACAIATPQGRPGCVLATVRIDGAQGPAAVLGLARTQTTAEIVMLGADDREWRRAAADPVPLSDLDALHRDGVTPTRREIDSLKFGSTDLLLLP</sequence>
<feature type="transmembrane region" description="Helical" evidence="1">
    <location>
        <begin position="277"/>
        <end position="299"/>
    </location>
</feature>
<comment type="caution">
    <text evidence="2">The sequence shown here is derived from an EMBL/GenBank/DDBJ whole genome shotgun (WGS) entry which is preliminary data.</text>
</comment>
<keyword evidence="1" id="KW-1133">Transmembrane helix</keyword>
<keyword evidence="3" id="KW-1185">Reference proteome</keyword>
<dbReference type="Proteomes" id="UP000295701">
    <property type="component" value="Unassembled WGS sequence"/>
</dbReference>
<organism evidence="2 3">
    <name type="scientific">Palleronia sediminis</name>
    <dbReference type="NCBI Taxonomy" id="2547833"/>
    <lineage>
        <taxon>Bacteria</taxon>
        <taxon>Pseudomonadati</taxon>
        <taxon>Pseudomonadota</taxon>
        <taxon>Alphaproteobacteria</taxon>
        <taxon>Rhodobacterales</taxon>
        <taxon>Roseobacteraceae</taxon>
        <taxon>Palleronia</taxon>
    </lineage>
</organism>
<protein>
    <submittedName>
        <fullName evidence="2">DUF4153 domain-containing protein</fullName>
    </submittedName>
</protein>
<feature type="transmembrane region" description="Helical" evidence="1">
    <location>
        <begin position="100"/>
        <end position="117"/>
    </location>
</feature>
<keyword evidence="1" id="KW-0812">Transmembrane</keyword>
<feature type="transmembrane region" description="Helical" evidence="1">
    <location>
        <begin position="311"/>
        <end position="332"/>
    </location>
</feature>
<feature type="transmembrane region" description="Helical" evidence="1">
    <location>
        <begin position="137"/>
        <end position="158"/>
    </location>
</feature>
<reference evidence="2 3" key="1">
    <citation type="submission" date="2019-03" db="EMBL/GenBank/DDBJ databases">
        <title>Primorskyibacter sp. SS33 isolated from sediments.</title>
        <authorList>
            <person name="Xunke S."/>
        </authorList>
    </citation>
    <scope>NUCLEOTIDE SEQUENCE [LARGE SCALE GENOMIC DNA]</scope>
    <source>
        <strain evidence="2 3">SS33</strain>
    </source>
</reference>
<dbReference type="Pfam" id="PF13687">
    <property type="entry name" value="DUF4153"/>
    <property type="match status" value="1"/>
</dbReference>
<dbReference type="AlphaFoldDB" id="A0A4R6A7M8"/>
<feature type="transmembrane region" description="Helical" evidence="1">
    <location>
        <begin position="43"/>
        <end position="61"/>
    </location>
</feature>
<feature type="transmembrane region" description="Helical" evidence="1">
    <location>
        <begin position="68"/>
        <end position="88"/>
    </location>
</feature>
<gene>
    <name evidence="2" type="ORF">E2L08_08725</name>
</gene>
<dbReference type="InterPro" id="IPR025291">
    <property type="entry name" value="DUF4153"/>
</dbReference>
<proteinExistence type="predicted"/>
<evidence type="ECO:0000313" key="3">
    <source>
        <dbReference type="Proteomes" id="UP000295701"/>
    </source>
</evidence>